<feature type="compositionally biased region" description="Basic residues" evidence="1">
    <location>
        <begin position="24"/>
        <end position="37"/>
    </location>
</feature>
<protein>
    <submittedName>
        <fullName evidence="2">Uncharacterized protein</fullName>
    </submittedName>
</protein>
<feature type="compositionally biased region" description="Low complexity" evidence="1">
    <location>
        <begin position="177"/>
        <end position="191"/>
    </location>
</feature>
<reference evidence="2 3" key="1">
    <citation type="submission" date="2016-11" db="EMBL/GenBank/DDBJ databases">
        <authorList>
            <person name="Jaros S."/>
            <person name="Januszkiewicz K."/>
            <person name="Wedrychowicz H."/>
        </authorList>
    </citation>
    <scope>NUCLEOTIDE SEQUENCE [LARGE SCALE GENOMIC DNA]</scope>
    <source>
        <strain evidence="2 3">CGMCC 4.5723</strain>
    </source>
</reference>
<keyword evidence="3" id="KW-1185">Reference proteome</keyword>
<evidence type="ECO:0000313" key="2">
    <source>
        <dbReference type="EMBL" id="SHK26720.1"/>
    </source>
</evidence>
<proteinExistence type="predicted"/>
<dbReference type="AlphaFoldDB" id="A0A1M6R2U8"/>
<evidence type="ECO:0000313" key="3">
    <source>
        <dbReference type="Proteomes" id="UP000184452"/>
    </source>
</evidence>
<gene>
    <name evidence="2" type="ORF">SAMN05421803_116124</name>
</gene>
<organism evidence="2 3">
    <name type="scientific">Nocardiopsis flavescens</name>
    <dbReference type="NCBI Taxonomy" id="758803"/>
    <lineage>
        <taxon>Bacteria</taxon>
        <taxon>Bacillati</taxon>
        <taxon>Actinomycetota</taxon>
        <taxon>Actinomycetes</taxon>
        <taxon>Streptosporangiales</taxon>
        <taxon>Nocardiopsidaceae</taxon>
        <taxon>Nocardiopsis</taxon>
    </lineage>
</organism>
<name>A0A1M6R2U8_9ACTN</name>
<dbReference type="EMBL" id="FQZK01000016">
    <property type="protein sequence ID" value="SHK26720.1"/>
    <property type="molecule type" value="Genomic_DNA"/>
</dbReference>
<dbReference type="STRING" id="758803.SAMN05421803_116124"/>
<accession>A0A1M6R2U8</accession>
<feature type="region of interest" description="Disordered" evidence="1">
    <location>
        <begin position="24"/>
        <end position="72"/>
    </location>
</feature>
<feature type="compositionally biased region" description="Basic residues" evidence="1">
    <location>
        <begin position="192"/>
        <end position="207"/>
    </location>
</feature>
<sequence>MRQFTAALFSDALGLLRALFTPPRGRHTRRRSTRVRRYAAAPPRATRPRPPATAASTSRPRPPAAPRLAAPREAFPAEDLALVRRYYTAHEQDRIQAAATARLARWTGPRIPAPRPPEGDLLAPTPATATAPATAAASALIPAPAPAPDLATATALAPASAPAGFEDLADLAGAVRRWQTQQHQQEQQRPRAQQHRPSRQHPHHGRGHGPDHGHGRVLTGVGA</sequence>
<dbReference type="Proteomes" id="UP000184452">
    <property type="component" value="Unassembled WGS sequence"/>
</dbReference>
<feature type="compositionally biased region" description="Low complexity" evidence="1">
    <location>
        <begin position="121"/>
        <end position="130"/>
    </location>
</feature>
<feature type="region of interest" description="Disordered" evidence="1">
    <location>
        <begin position="177"/>
        <end position="223"/>
    </location>
</feature>
<dbReference type="RefSeq" id="WP_073381519.1">
    <property type="nucleotide sequence ID" value="NZ_FQZK01000016.1"/>
</dbReference>
<evidence type="ECO:0000256" key="1">
    <source>
        <dbReference type="SAM" id="MobiDB-lite"/>
    </source>
</evidence>
<feature type="region of interest" description="Disordered" evidence="1">
    <location>
        <begin position="108"/>
        <end position="130"/>
    </location>
</feature>